<dbReference type="STRING" id="796604.A0A2X0M733"/>
<dbReference type="PANTHER" id="PTHR37329">
    <property type="entry name" value="KINETOCHORE PROTEIN SOS7"/>
    <property type="match status" value="1"/>
</dbReference>
<gene>
    <name evidence="2" type="primary">BQ5605_C001g00277</name>
    <name evidence="2" type="ORF">BQ5605_C001G00277</name>
</gene>
<sequence length="387" mass="43445">MSENVLVDRTNAALNLLNEHAFKAHELKVSVVLRSSTQRDATSLFDATNLTGYGDDDLGLVMDPDDKLSAVRDLKAFKDSVSALKFACLESNTKVFFVENVLDPQGPKFVSLEENDALGKQSPSRSMFSEYRQRQRLQSKIELKERKTRAIELEEQIRSEADVLDGRQSDRACAARSMHPSQGLRQTEEDAMVASKLLRECEEMEREIAFLKNKRSAADRITIDEAFAQLEAHDGEIVEIGTKIRDAEAKLPRTKSAIKTAKGKLDQLKMVNREMSKELEERQAKGTRDERAEEGCRWITNTTALYSSLMGIRSAYSVGAPPTDMILELETTEGNVRALKIEYGPDGRMRGASLVDSSDDIEDLVEARLQSQDVRSLVQDVRARILR</sequence>
<dbReference type="PANTHER" id="PTHR37329:SF1">
    <property type="entry name" value="KINETOCHORE PROTEIN SOS7"/>
    <property type="match status" value="1"/>
</dbReference>
<evidence type="ECO:0000256" key="1">
    <source>
        <dbReference type="SAM" id="Coils"/>
    </source>
</evidence>
<reference evidence="2 3" key="1">
    <citation type="submission" date="2016-11" db="EMBL/GenBank/DDBJ databases">
        <authorList>
            <person name="Jaros S."/>
            <person name="Januszkiewicz K."/>
            <person name="Wedrychowicz H."/>
        </authorList>
    </citation>
    <scope>NUCLEOTIDE SEQUENCE [LARGE SCALE GENOMIC DNA]</scope>
</reference>
<keyword evidence="3" id="KW-1185">Reference proteome</keyword>
<keyword evidence="1" id="KW-0175">Coiled coil</keyword>
<evidence type="ECO:0000313" key="2">
    <source>
        <dbReference type="EMBL" id="SGY45367.1"/>
    </source>
</evidence>
<dbReference type="EMBL" id="FQNC01000043">
    <property type="protein sequence ID" value="SGY45367.1"/>
    <property type="molecule type" value="Genomic_DNA"/>
</dbReference>
<name>A0A2X0M733_9BASI</name>
<proteinExistence type="predicted"/>
<accession>A0A2X0M733</accession>
<dbReference type="AlphaFoldDB" id="A0A2X0M733"/>
<organism evidence="2 3">
    <name type="scientific">Microbotryum silenes-dioicae</name>
    <dbReference type="NCBI Taxonomy" id="796604"/>
    <lineage>
        <taxon>Eukaryota</taxon>
        <taxon>Fungi</taxon>
        <taxon>Dikarya</taxon>
        <taxon>Basidiomycota</taxon>
        <taxon>Pucciniomycotina</taxon>
        <taxon>Microbotryomycetes</taxon>
        <taxon>Microbotryales</taxon>
        <taxon>Microbotryaceae</taxon>
        <taxon>Microbotryum</taxon>
    </lineage>
</organism>
<dbReference type="GO" id="GO:0000776">
    <property type="term" value="C:kinetochore"/>
    <property type="evidence" value="ECO:0007669"/>
    <property type="project" value="InterPro"/>
</dbReference>
<dbReference type="GO" id="GO:0034501">
    <property type="term" value="P:protein localization to kinetochore"/>
    <property type="evidence" value="ECO:0007669"/>
    <property type="project" value="InterPro"/>
</dbReference>
<protein>
    <submittedName>
        <fullName evidence="2">BQ5605_C001g00277 protein</fullName>
    </submittedName>
</protein>
<feature type="coiled-coil region" evidence="1">
    <location>
        <begin position="194"/>
        <end position="221"/>
    </location>
</feature>
<feature type="coiled-coil region" evidence="1">
    <location>
        <begin position="258"/>
        <end position="285"/>
    </location>
</feature>
<dbReference type="Proteomes" id="UP000249464">
    <property type="component" value="Unassembled WGS sequence"/>
</dbReference>
<dbReference type="GO" id="GO:0051315">
    <property type="term" value="P:attachment of mitotic spindle microtubules to kinetochore"/>
    <property type="evidence" value="ECO:0007669"/>
    <property type="project" value="TreeGrafter"/>
</dbReference>
<dbReference type="InterPro" id="IPR037475">
    <property type="entry name" value="Sos7"/>
</dbReference>
<evidence type="ECO:0000313" key="3">
    <source>
        <dbReference type="Proteomes" id="UP000249464"/>
    </source>
</evidence>